<keyword evidence="2" id="KW-0963">Cytoplasm</keyword>
<evidence type="ECO:0000313" key="8">
    <source>
        <dbReference type="Proteomes" id="UP000192223"/>
    </source>
</evidence>
<evidence type="ECO:0000256" key="2">
    <source>
        <dbReference type="ARBA" id="ARBA00022490"/>
    </source>
</evidence>
<dbReference type="OrthoDB" id="5978115at2759"/>
<evidence type="ECO:0000256" key="3">
    <source>
        <dbReference type="ARBA" id="ARBA00023212"/>
    </source>
</evidence>
<dbReference type="Pfam" id="PF23762">
    <property type="entry name" value="SHCBP_N"/>
    <property type="match status" value="1"/>
</dbReference>
<protein>
    <submittedName>
        <fullName evidence="9">Protein nessun dorma</fullName>
    </submittedName>
</protein>
<dbReference type="STRING" id="224129.A0A1W4WNU1"/>
<reference evidence="9" key="1">
    <citation type="submission" date="2025-08" db="UniProtKB">
        <authorList>
            <consortium name="RefSeq"/>
        </authorList>
    </citation>
    <scope>IDENTIFICATION</scope>
    <source>
        <tissue evidence="9">Entire body</tissue>
    </source>
</reference>
<feature type="domain" description="Right handed beta helix" evidence="6">
    <location>
        <begin position="360"/>
        <end position="483"/>
    </location>
</feature>
<dbReference type="RefSeq" id="XP_018321705.1">
    <property type="nucleotide sequence ID" value="XM_018466203.2"/>
</dbReference>
<proteinExistence type="predicted"/>
<sequence length="564" mass="64739">MEETIKFDKTFDERLAEYEKFFPKDIQSVSRIQKHWSSCLDLIVNEINGWHAIWKVPRNICKQHKMQYPSIVLVYVESVDCQQFIAKIEVIAIKSKNADLPDSYVVKLIDLWPTKEQEDVNNIHAIYSFADTLDMFRFFYNRILMPWDYDDDDPKWLSNHLESRLSLYYDIRNGLVSRQSAEELNSLITEARDLQSKLEETHTKLEKDDCSVSDYGDGETVPNVVYLQVRLLEIKHKVEFLENPLIREFLEQEESERYNKKSNKTEPENWLIFPEGTPTEHINFLMSVEEKFGSKTVKFCTSLIEALHHGDFNDIFILNDSQHEIKSSGAIEGGGVLRGLNGPDSTTIFSKNDDTMLECNSESTLIENLTLDVSCSKYGIVVRKGKVTLRNCKLVGNFGYSTQQGITVMPTGKLELFNTEISGFTTAVVGSLNSTVVFNGCKIFSANVGLQMFDQCKLVAKNTHFSDCYDCGIRFETKHYPQNTGNFSILKVLRDIEIENLVGENISHREAIIQEKSKIKLFHYPLPYSDDSSYSTSDEEMKSTDPDDDVNMNETVIENIKESN</sequence>
<dbReference type="GO" id="GO:0005819">
    <property type="term" value="C:spindle"/>
    <property type="evidence" value="ECO:0007669"/>
    <property type="project" value="UniProtKB-SubCell"/>
</dbReference>
<feature type="region of interest" description="Disordered" evidence="5">
    <location>
        <begin position="530"/>
        <end position="552"/>
    </location>
</feature>
<dbReference type="GO" id="GO:0007283">
    <property type="term" value="P:spermatogenesis"/>
    <property type="evidence" value="ECO:0007669"/>
    <property type="project" value="TreeGrafter"/>
</dbReference>
<feature type="domain" description="SHC SH2" evidence="7">
    <location>
        <begin position="13"/>
        <end position="247"/>
    </location>
</feature>
<dbReference type="InterPro" id="IPR039448">
    <property type="entry name" value="Beta_helix"/>
</dbReference>
<evidence type="ECO:0000256" key="4">
    <source>
        <dbReference type="SAM" id="Coils"/>
    </source>
</evidence>
<name>A0A1W4WNU1_AGRPL</name>
<evidence type="ECO:0000256" key="1">
    <source>
        <dbReference type="ARBA" id="ARBA00004186"/>
    </source>
</evidence>
<gene>
    <name evidence="9" type="primary">LOC108734581</name>
</gene>
<dbReference type="InterPro" id="IPR045140">
    <property type="entry name" value="SHCBP1-like"/>
</dbReference>
<keyword evidence="8" id="KW-1185">Reference proteome</keyword>
<dbReference type="Pfam" id="PF13229">
    <property type="entry name" value="Beta_helix"/>
    <property type="match status" value="1"/>
</dbReference>
<dbReference type="InterPro" id="IPR011050">
    <property type="entry name" value="Pectin_lyase_fold/virulence"/>
</dbReference>
<dbReference type="AlphaFoldDB" id="A0A1W4WNU1"/>
<keyword evidence="4" id="KW-0175">Coiled coil</keyword>
<dbReference type="InterPro" id="IPR057508">
    <property type="entry name" value="SHCBP-like_N"/>
</dbReference>
<feature type="coiled-coil region" evidence="4">
    <location>
        <begin position="181"/>
        <end position="208"/>
    </location>
</feature>
<dbReference type="Proteomes" id="UP000192223">
    <property type="component" value="Unplaced"/>
</dbReference>
<dbReference type="GeneID" id="108734581"/>
<dbReference type="PANTHER" id="PTHR14695:SF4">
    <property type="entry name" value="PROTEIN NESSUN DORMA"/>
    <property type="match status" value="1"/>
</dbReference>
<dbReference type="GO" id="GO:0007112">
    <property type="term" value="P:male meiosis cytokinesis"/>
    <property type="evidence" value="ECO:0007669"/>
    <property type="project" value="TreeGrafter"/>
</dbReference>
<evidence type="ECO:0000259" key="7">
    <source>
        <dbReference type="Pfam" id="PF23762"/>
    </source>
</evidence>
<dbReference type="FunCoup" id="A0A1W4WNU1">
    <property type="interactions" value="173"/>
</dbReference>
<dbReference type="KEGG" id="apln:108734581"/>
<dbReference type="PANTHER" id="PTHR14695">
    <property type="entry name" value="SHC SH2-DOMAIN BINDING PROTEIN 1-RELATED"/>
    <property type="match status" value="1"/>
</dbReference>
<evidence type="ECO:0000313" key="9">
    <source>
        <dbReference type="RefSeq" id="XP_018321705.1"/>
    </source>
</evidence>
<organism evidence="8 9">
    <name type="scientific">Agrilus planipennis</name>
    <name type="common">Emerald ash borer</name>
    <name type="synonym">Agrilus marcopoli</name>
    <dbReference type="NCBI Taxonomy" id="224129"/>
    <lineage>
        <taxon>Eukaryota</taxon>
        <taxon>Metazoa</taxon>
        <taxon>Ecdysozoa</taxon>
        <taxon>Arthropoda</taxon>
        <taxon>Hexapoda</taxon>
        <taxon>Insecta</taxon>
        <taxon>Pterygota</taxon>
        <taxon>Neoptera</taxon>
        <taxon>Endopterygota</taxon>
        <taxon>Coleoptera</taxon>
        <taxon>Polyphaga</taxon>
        <taxon>Elateriformia</taxon>
        <taxon>Buprestoidea</taxon>
        <taxon>Buprestidae</taxon>
        <taxon>Agrilinae</taxon>
        <taxon>Agrilus</taxon>
    </lineage>
</organism>
<dbReference type="SUPFAM" id="SSF51126">
    <property type="entry name" value="Pectin lyase-like"/>
    <property type="match status" value="1"/>
</dbReference>
<evidence type="ECO:0000259" key="6">
    <source>
        <dbReference type="Pfam" id="PF13229"/>
    </source>
</evidence>
<keyword evidence="3" id="KW-0206">Cytoskeleton</keyword>
<dbReference type="InParanoid" id="A0A1W4WNU1"/>
<comment type="subcellular location">
    <subcellularLocation>
        <location evidence="1">Cytoplasm</location>
        <location evidence="1">Cytoskeleton</location>
        <location evidence="1">Spindle</location>
    </subcellularLocation>
</comment>
<accession>A0A1W4WNU1</accession>
<evidence type="ECO:0000256" key="5">
    <source>
        <dbReference type="SAM" id="MobiDB-lite"/>
    </source>
</evidence>